<dbReference type="AlphaFoldDB" id="A0A427BBQ8"/>
<dbReference type="EMBL" id="AMZH03000049">
    <property type="protein sequence ID" value="RRT85878.1"/>
    <property type="molecule type" value="Genomic_DNA"/>
</dbReference>
<proteinExistence type="predicted"/>
<dbReference type="Proteomes" id="UP000287651">
    <property type="component" value="Unassembled WGS sequence"/>
</dbReference>
<accession>A0A427BBQ8</accession>
<evidence type="ECO:0000313" key="1">
    <source>
        <dbReference type="EMBL" id="RRT85878.1"/>
    </source>
</evidence>
<reference evidence="1 2" key="1">
    <citation type="journal article" date="2014" name="Agronomy (Basel)">
        <title>A Draft Genome Sequence for Ensete ventricosum, the Drought-Tolerant Tree Against Hunger.</title>
        <authorList>
            <person name="Harrison J."/>
            <person name="Moore K.A."/>
            <person name="Paszkiewicz K."/>
            <person name="Jones T."/>
            <person name="Grant M."/>
            <person name="Ambacheew D."/>
            <person name="Muzemil S."/>
            <person name="Studholme D.J."/>
        </authorList>
    </citation>
    <scope>NUCLEOTIDE SEQUENCE [LARGE SCALE GENOMIC DNA]</scope>
</reference>
<evidence type="ECO:0000313" key="2">
    <source>
        <dbReference type="Proteomes" id="UP000287651"/>
    </source>
</evidence>
<comment type="caution">
    <text evidence="1">The sequence shown here is derived from an EMBL/GenBank/DDBJ whole genome shotgun (WGS) entry which is preliminary data.</text>
</comment>
<organism evidence="1 2">
    <name type="scientific">Ensete ventricosum</name>
    <name type="common">Abyssinian banana</name>
    <name type="synonym">Musa ensete</name>
    <dbReference type="NCBI Taxonomy" id="4639"/>
    <lineage>
        <taxon>Eukaryota</taxon>
        <taxon>Viridiplantae</taxon>
        <taxon>Streptophyta</taxon>
        <taxon>Embryophyta</taxon>
        <taxon>Tracheophyta</taxon>
        <taxon>Spermatophyta</taxon>
        <taxon>Magnoliopsida</taxon>
        <taxon>Liliopsida</taxon>
        <taxon>Zingiberales</taxon>
        <taxon>Musaceae</taxon>
        <taxon>Ensete</taxon>
    </lineage>
</organism>
<sequence>MARLHSNITTGPNVRGWRRRSYYSPMEVLIDTCYRNEVMAPAVELVRQLEDVEKHLVSLVKQLKEAWGNNRTMEDGLLRLTWELDSMRLRNSKLVEEVTVANGEARELSEAVWAKQCRKPEYQEEVIVNYKRFIGLKEGEVDGCRLIPVRMSFLTLSFLHASDEFIAYPRSH</sequence>
<gene>
    <name evidence="1" type="ORF">B296_00001168</name>
</gene>
<protein>
    <submittedName>
        <fullName evidence="1">Uncharacterized protein</fullName>
    </submittedName>
</protein>
<name>A0A427BBQ8_ENSVE</name>